<gene>
    <name evidence="1" type="ORF">F0460_14995</name>
</gene>
<dbReference type="RefSeq" id="WP_150014689.1">
    <property type="nucleotide sequence ID" value="NZ_VWSG01000016.1"/>
</dbReference>
<dbReference type="Proteomes" id="UP000325141">
    <property type="component" value="Unassembled WGS sequence"/>
</dbReference>
<proteinExistence type="predicted"/>
<evidence type="ECO:0000313" key="2">
    <source>
        <dbReference type="Proteomes" id="UP000325141"/>
    </source>
</evidence>
<dbReference type="AlphaFoldDB" id="A0A5M6C9G9"/>
<dbReference type="EMBL" id="VWSG01000016">
    <property type="protein sequence ID" value="KAA5531798.1"/>
    <property type="molecule type" value="Genomic_DNA"/>
</dbReference>
<keyword evidence="2" id="KW-1185">Reference proteome</keyword>
<sequence>MEQPALNFSGDNDSWFDLWHIHTDFEGEGNTDFVTRRTSLDKLLQEYKRYKCELEKYPHPYQIFMIIDENDSSEDAVYIHTKNPNSDNFPLKIEAGKDWTCTNKQLAEFMKQTNFYIVEATHSESKFYYLFECDTGVSLI</sequence>
<evidence type="ECO:0000313" key="1">
    <source>
        <dbReference type="EMBL" id="KAA5531798.1"/>
    </source>
</evidence>
<reference evidence="1 2" key="1">
    <citation type="submission" date="2019-09" db="EMBL/GenBank/DDBJ databases">
        <title>Genome sequence and assembly of Flavobacterium sp.</title>
        <authorList>
            <person name="Chhetri G."/>
        </authorList>
    </citation>
    <scope>NUCLEOTIDE SEQUENCE [LARGE SCALE GENOMIC DNA]</scope>
    <source>
        <strain evidence="1 2">SNL9</strain>
    </source>
</reference>
<comment type="caution">
    <text evidence="1">The sequence shown here is derived from an EMBL/GenBank/DDBJ whole genome shotgun (WGS) entry which is preliminary data.</text>
</comment>
<protein>
    <submittedName>
        <fullName evidence="1">Uncharacterized protein</fullName>
    </submittedName>
</protein>
<name>A0A5M6C9G9_9FLAO</name>
<organism evidence="1 2">
    <name type="scientific">Paenimyroides baculatum</name>
    <dbReference type="NCBI Taxonomy" id="2608000"/>
    <lineage>
        <taxon>Bacteria</taxon>
        <taxon>Pseudomonadati</taxon>
        <taxon>Bacteroidota</taxon>
        <taxon>Flavobacteriia</taxon>
        <taxon>Flavobacteriales</taxon>
        <taxon>Flavobacteriaceae</taxon>
        <taxon>Paenimyroides</taxon>
    </lineage>
</organism>
<accession>A0A5M6C9G9</accession>